<dbReference type="GO" id="GO:0034058">
    <property type="term" value="P:endosomal vesicle fusion"/>
    <property type="evidence" value="ECO:0007669"/>
    <property type="project" value="TreeGrafter"/>
</dbReference>
<feature type="region of interest" description="Disordered" evidence="2">
    <location>
        <begin position="185"/>
        <end position="245"/>
    </location>
</feature>
<dbReference type="Pfam" id="PF23410">
    <property type="entry name" value="Beta-prop_VPS8"/>
    <property type="match status" value="1"/>
</dbReference>
<dbReference type="SUPFAM" id="SSF50978">
    <property type="entry name" value="WD40 repeat-like"/>
    <property type="match status" value="1"/>
</dbReference>
<feature type="region of interest" description="Disordered" evidence="2">
    <location>
        <begin position="1531"/>
        <end position="1552"/>
    </location>
</feature>
<dbReference type="InterPro" id="IPR025941">
    <property type="entry name" value="Vps8_central_dom"/>
</dbReference>
<feature type="compositionally biased region" description="Polar residues" evidence="2">
    <location>
        <begin position="1"/>
        <end position="13"/>
    </location>
</feature>
<feature type="compositionally biased region" description="Low complexity" evidence="2">
    <location>
        <begin position="333"/>
        <end position="346"/>
    </location>
</feature>
<dbReference type="EMBL" id="CP086718">
    <property type="protein sequence ID" value="WOO83442.1"/>
    <property type="molecule type" value="Genomic_DNA"/>
</dbReference>
<protein>
    <submittedName>
        <fullName evidence="5">Vacuolar protein sorting-associated protein 8</fullName>
    </submittedName>
</protein>
<feature type="compositionally biased region" description="Acidic residues" evidence="2">
    <location>
        <begin position="71"/>
        <end position="80"/>
    </location>
</feature>
<dbReference type="Gene3D" id="2.130.10.10">
    <property type="entry name" value="YVTN repeat-like/Quinoprotein amine dehydrogenase"/>
    <property type="match status" value="1"/>
</dbReference>
<dbReference type="InterPro" id="IPR036322">
    <property type="entry name" value="WD40_repeat_dom_sf"/>
</dbReference>
<gene>
    <name evidence="5" type="primary">Vps8</name>
    <name evidence="5" type="ORF">LOC62_05G006966</name>
</gene>
<evidence type="ECO:0000256" key="2">
    <source>
        <dbReference type="SAM" id="MobiDB-lite"/>
    </source>
</evidence>
<keyword evidence="6" id="KW-1185">Reference proteome</keyword>
<reference evidence="5" key="1">
    <citation type="submission" date="2023-10" db="EMBL/GenBank/DDBJ databases">
        <authorList>
            <person name="Noh H."/>
        </authorList>
    </citation>
    <scope>NUCLEOTIDE SEQUENCE</scope>
    <source>
        <strain evidence="5">DUCC4014</strain>
    </source>
</reference>
<accession>A0AAF1BK23</accession>
<dbReference type="GO" id="GO:0005770">
    <property type="term" value="C:late endosome"/>
    <property type="evidence" value="ECO:0007669"/>
    <property type="project" value="TreeGrafter"/>
</dbReference>
<proteinExistence type="inferred from homology"/>
<evidence type="ECO:0000313" key="5">
    <source>
        <dbReference type="EMBL" id="WOO83442.1"/>
    </source>
</evidence>
<evidence type="ECO:0000259" key="4">
    <source>
        <dbReference type="Pfam" id="PF25066"/>
    </source>
</evidence>
<feature type="compositionally biased region" description="Low complexity" evidence="2">
    <location>
        <begin position="202"/>
        <end position="212"/>
    </location>
</feature>
<evidence type="ECO:0000256" key="1">
    <source>
        <dbReference type="ARBA" id="ARBA00009422"/>
    </source>
</evidence>
<dbReference type="InterPro" id="IPR045111">
    <property type="entry name" value="Vps41/Vps8"/>
</dbReference>
<evidence type="ECO:0000259" key="3">
    <source>
        <dbReference type="Pfam" id="PF12816"/>
    </source>
</evidence>
<dbReference type="InterPro" id="IPR015943">
    <property type="entry name" value="WD40/YVTN_repeat-like_dom_sf"/>
</dbReference>
<sequence length="1655" mass="180376">MSISPNRTQSSADDTPRRRRDSAGSDPVDDNAKAPVEPQALPHPSAWSANMSRNVKPPPLWRQMSDRGFVEDEDDPEEGPSDYWRRHSPTLAPDDHGHPLESPTWLRSGATALETIEADGDDTDAAEYSKRIEQVLSLANDSPVATPTKLHSSHGDTDDEGWGDYHPPQGLGYDEAVRAVLQDGDKGEEEFGAFHASPPLPSGSAPSTPTGSVFGLDRSLVRGSPSGPSRSYLHPSVSRLRSQPTTLRFPSSSSYLSVASAEQQINRIPSQFSLSRSESFSNASASGPSRPLVPAPVPHPDIADGMKNQGPAFTFHPLRHLSAHLFNRTKNGSKSSSAPAPPSTASEDGPSTEGASEAGYGVPTVMDINGMVAVGTDGGWVVVYGFGQEVRCVVGNEAIAASSGPVTAVTICPDQTFIGVGHASGNIYLYDLANPSKPARTALALNLRSVLSGRKEGHLQGSRILHIGFVGKRHTSIVTGDEDGRAFWFSLGRVMGVDSTDVVRMLGSYPERERPDSTSAATNAVAESPRADARTSAPSSLRSQPAKRPTTLFATLPLPLGTAAHATDEFHFSALLTPVKLVVVGMKPSAKTWFRKMRDSAGGPYGGYVASAAWLKSGEVASSDPNANPSDPVLAYSWGTSLRFLRVRIATTTANKKAEPVKTPEFVEGRRWEAPNPIQSLHWFDSDHVLLLTASEIILLNVRSLSPVEITPLQTKLLTSQDFYSGLSVRKGTIGAVPNSFASSVRTHRSKLFLLTKANVQVGTLQHWNDRVLTNVHRGDFLAAINLALAYYEGRAPGNTINLSDDPEERRQVVGTRVRELMRASLEWAFSEERMHDDTHFSADGRGVDLTALFEGLATACIDACLAMDDTAFLFDETYEHFANAGIQGIFLTRLEGYIFEGRISDVPPSAVQALIRLHDDRGEYALAEAVIWHIEPSSLDINQAVNLCTKHRLWDALIYVYTCAMGDYIAPIVKLITIVCDIQRHRAERPSLVGGEGSGGEDEERLAPDAYKLYAYIANVLSGLWYPSDEVMRDPEATRARNDAYGMLFSDCNVYWPEGSHELVLTEQDDGIYGEPPYPYLRLLLRFDTEAFLHAMDIAFEDPYLNDPSRAINRQSIINLMLDVMDSGFHSCDVTFLHIFVARNLPKYPQFIFIPPSTSHRILVSLAADPDQSTREDRQLAAEYMLSAYTPHDSEEMLVRFEEAGFFRILRSAYRRDRKWGALIQSLLKDPETDSTVFSSLDDIVAAAKASTRIVPFDVTRTVSEALPQLFSHSIRETARFINRSVPALHETAIAALNGSEHKQLVYLRCLLDPTADEGEVDGVEPPSKGASQAHLDVGARHQYLKLLTAHEPAAVVPFLDLRGPKFFDLPRLAEEFESAGQPEGQLWALDRQGKTSEAFETVTSVLAVTGSDLAEGLVKSAEGDVDVALKTLSGVAHMAVRLCREHSTEGAHVEDMWFGVLHAITDLVHQMSALSKPDPTSGTLAPLNTTALENLRGLVQDTLQALLSTSSSTTPSFASLFKRLVEAAPSDSKRKNKKGKNKKSDGTPGARAYSEFRTILSGMLDSFKGDADVLALSTRLVDADVYDLLEEKVAKTQAGWRSTQTVCSVCNKELWTSKADGTRAADDDKVAIRADGRAVHLRCESPAPVVEEP</sequence>
<evidence type="ECO:0000313" key="6">
    <source>
        <dbReference type="Proteomes" id="UP000827549"/>
    </source>
</evidence>
<dbReference type="RefSeq" id="XP_062629468.1">
    <property type="nucleotide sequence ID" value="XM_062773484.1"/>
</dbReference>
<feature type="domain" description="Vacuolar protein sorting-associated protein 8 central" evidence="3">
    <location>
        <begin position="890"/>
        <end position="1101"/>
    </location>
</feature>
<feature type="compositionally biased region" description="Acidic residues" evidence="2">
    <location>
        <begin position="116"/>
        <end position="125"/>
    </location>
</feature>
<name>A0AAF1BK23_9TREE</name>
<dbReference type="Proteomes" id="UP000827549">
    <property type="component" value="Chromosome 5"/>
</dbReference>
<dbReference type="GO" id="GO:0006623">
    <property type="term" value="P:protein targeting to vacuole"/>
    <property type="evidence" value="ECO:0007669"/>
    <property type="project" value="InterPro"/>
</dbReference>
<dbReference type="PANTHER" id="PTHR12616:SF8">
    <property type="entry name" value="VACUOLAR PROTEIN SORTING-ASSOCIATED PROTEIN 8 HOMOLOG"/>
    <property type="match status" value="1"/>
</dbReference>
<feature type="region of interest" description="Disordered" evidence="2">
    <location>
        <begin position="1"/>
        <end position="170"/>
    </location>
</feature>
<dbReference type="GO" id="GO:0030897">
    <property type="term" value="C:HOPS complex"/>
    <property type="evidence" value="ECO:0007669"/>
    <property type="project" value="TreeGrafter"/>
</dbReference>
<feature type="region of interest" description="Disordered" evidence="2">
    <location>
        <begin position="329"/>
        <end position="358"/>
    </location>
</feature>
<organism evidence="5 6">
    <name type="scientific">Vanrija pseudolonga</name>
    <dbReference type="NCBI Taxonomy" id="143232"/>
    <lineage>
        <taxon>Eukaryota</taxon>
        <taxon>Fungi</taxon>
        <taxon>Dikarya</taxon>
        <taxon>Basidiomycota</taxon>
        <taxon>Agaricomycotina</taxon>
        <taxon>Tremellomycetes</taxon>
        <taxon>Trichosporonales</taxon>
        <taxon>Trichosporonaceae</taxon>
        <taxon>Vanrija</taxon>
    </lineage>
</organism>
<dbReference type="Pfam" id="PF12816">
    <property type="entry name" value="TPR_Vps8"/>
    <property type="match status" value="1"/>
</dbReference>
<dbReference type="GeneID" id="87810141"/>
<dbReference type="InterPro" id="IPR059070">
    <property type="entry name" value="TPR_VPS8_2"/>
</dbReference>
<feature type="domain" description="VPS8-like TPR-like repeats" evidence="4">
    <location>
        <begin position="1449"/>
        <end position="1595"/>
    </location>
</feature>
<dbReference type="PANTHER" id="PTHR12616">
    <property type="entry name" value="VACUOLAR PROTEIN SORTING VPS41"/>
    <property type="match status" value="1"/>
</dbReference>
<dbReference type="Pfam" id="PF25066">
    <property type="entry name" value="TPR_VPS8_2"/>
    <property type="match status" value="1"/>
</dbReference>
<comment type="similarity">
    <text evidence="1">Belongs to the VPS8 family.</text>
</comment>
<feature type="region of interest" description="Disordered" evidence="2">
    <location>
        <begin position="508"/>
        <end position="548"/>
    </location>
</feature>